<protein>
    <submittedName>
        <fullName evidence="14">Lipid A export ATP-binding/permease protein MsbA</fullName>
        <ecNumber evidence="14">3.6.3.-</ecNumber>
    </submittedName>
</protein>
<dbReference type="InterPro" id="IPR011917">
    <property type="entry name" value="ABC_transpr_lipidA"/>
</dbReference>
<feature type="transmembrane region" description="Helical" evidence="11">
    <location>
        <begin position="79"/>
        <end position="106"/>
    </location>
</feature>
<gene>
    <name evidence="14" type="primary">msbA</name>
    <name evidence="14" type="ORF">MBHS_03771</name>
</gene>
<dbReference type="GO" id="GO:0005886">
    <property type="term" value="C:plasma membrane"/>
    <property type="evidence" value="ECO:0007669"/>
    <property type="project" value="UniProtKB-SubCell"/>
</dbReference>
<keyword evidence="8 11" id="KW-1133">Transmembrane helix</keyword>
<evidence type="ECO:0000259" key="13">
    <source>
        <dbReference type="PROSITE" id="PS50929"/>
    </source>
</evidence>
<evidence type="ECO:0000256" key="6">
    <source>
        <dbReference type="ARBA" id="ARBA00022840"/>
    </source>
</evidence>
<dbReference type="Pfam" id="PF00664">
    <property type="entry name" value="ABC_membrane"/>
    <property type="match status" value="1"/>
</dbReference>
<dbReference type="InterPro" id="IPR017871">
    <property type="entry name" value="ABC_transporter-like_CS"/>
</dbReference>
<dbReference type="InterPro" id="IPR003593">
    <property type="entry name" value="AAA+_ATPase"/>
</dbReference>
<dbReference type="InterPro" id="IPR027417">
    <property type="entry name" value="P-loop_NTPase"/>
</dbReference>
<dbReference type="SUPFAM" id="SSF90123">
    <property type="entry name" value="ABC transporter transmembrane region"/>
    <property type="match status" value="1"/>
</dbReference>
<dbReference type="InterPro" id="IPR036640">
    <property type="entry name" value="ABC1_TM_sf"/>
</dbReference>
<dbReference type="NCBIfam" id="TIGR02203">
    <property type="entry name" value="MsbA_lipidA"/>
    <property type="match status" value="1"/>
</dbReference>
<feature type="transmembrane region" description="Helical" evidence="11">
    <location>
        <begin position="258"/>
        <end position="285"/>
    </location>
</feature>
<proteinExistence type="predicted"/>
<dbReference type="PANTHER" id="PTHR24221">
    <property type="entry name" value="ATP-BINDING CASSETTE SUB-FAMILY B"/>
    <property type="match status" value="1"/>
</dbReference>
<evidence type="ECO:0000256" key="1">
    <source>
        <dbReference type="ARBA" id="ARBA00004651"/>
    </source>
</evidence>
<evidence type="ECO:0000256" key="8">
    <source>
        <dbReference type="ARBA" id="ARBA00022989"/>
    </source>
</evidence>
<evidence type="ECO:0000259" key="12">
    <source>
        <dbReference type="PROSITE" id="PS50893"/>
    </source>
</evidence>
<dbReference type="EMBL" id="FMSV02000542">
    <property type="protein sequence ID" value="SEH07884.1"/>
    <property type="molecule type" value="Genomic_DNA"/>
</dbReference>
<evidence type="ECO:0000256" key="2">
    <source>
        <dbReference type="ARBA" id="ARBA00022448"/>
    </source>
</evidence>
<dbReference type="GO" id="GO:0034040">
    <property type="term" value="F:ATPase-coupled lipid transmembrane transporter activity"/>
    <property type="evidence" value="ECO:0007669"/>
    <property type="project" value="InterPro"/>
</dbReference>
<keyword evidence="10 11" id="KW-0472">Membrane</keyword>
<dbReference type="PROSITE" id="PS50893">
    <property type="entry name" value="ABC_TRANSPORTER_2"/>
    <property type="match status" value="1"/>
</dbReference>
<evidence type="ECO:0000256" key="7">
    <source>
        <dbReference type="ARBA" id="ARBA00022967"/>
    </source>
</evidence>
<feature type="transmembrane region" description="Helical" evidence="11">
    <location>
        <begin position="35"/>
        <end position="59"/>
    </location>
</feature>
<evidence type="ECO:0000313" key="15">
    <source>
        <dbReference type="Proteomes" id="UP000236724"/>
    </source>
</evidence>
<feature type="domain" description="ABC transmembrane type-1" evidence="13">
    <location>
        <begin position="41"/>
        <end position="322"/>
    </location>
</feature>
<keyword evidence="14" id="KW-0378">Hydrolase</keyword>
<dbReference type="FunFam" id="3.40.50.300:FF:000140">
    <property type="entry name" value="Lipid A export ATP-binding/permease protein MsbA"/>
    <property type="match status" value="1"/>
</dbReference>
<evidence type="ECO:0000256" key="3">
    <source>
        <dbReference type="ARBA" id="ARBA00022475"/>
    </source>
</evidence>
<dbReference type="SUPFAM" id="SSF52540">
    <property type="entry name" value="P-loop containing nucleoside triphosphate hydrolases"/>
    <property type="match status" value="1"/>
</dbReference>
<feature type="transmembrane region" description="Helical" evidence="11">
    <location>
        <begin position="291"/>
        <end position="310"/>
    </location>
</feature>
<dbReference type="PROSITE" id="PS50929">
    <property type="entry name" value="ABC_TM1F"/>
    <property type="match status" value="1"/>
</dbReference>
<dbReference type="GO" id="GO:0140359">
    <property type="term" value="F:ABC-type transporter activity"/>
    <property type="evidence" value="ECO:0007669"/>
    <property type="project" value="InterPro"/>
</dbReference>
<name>A0A1H6FFU9_9GAMM</name>
<dbReference type="CDD" id="cd18552">
    <property type="entry name" value="ABC_6TM_MsbA_like"/>
    <property type="match status" value="1"/>
</dbReference>
<accession>A0A1H6FFU9</accession>
<dbReference type="InterPro" id="IPR011527">
    <property type="entry name" value="ABC1_TM_dom"/>
</dbReference>
<feature type="transmembrane region" description="Helical" evidence="11">
    <location>
        <begin position="154"/>
        <end position="173"/>
    </location>
</feature>
<keyword evidence="5" id="KW-0547">Nucleotide-binding</keyword>
<dbReference type="AlphaFoldDB" id="A0A1H6FFU9"/>
<keyword evidence="3" id="KW-1003">Cell membrane</keyword>
<reference evidence="14 15" key="1">
    <citation type="submission" date="2016-10" db="EMBL/GenBank/DDBJ databases">
        <authorList>
            <person name="de Groot N.N."/>
        </authorList>
    </citation>
    <scope>NUCLEOTIDE SEQUENCE [LARGE SCALE GENOMIC DNA]</scope>
    <source>
        <strain evidence="14">MBHS1</strain>
    </source>
</reference>
<dbReference type="Pfam" id="PF00005">
    <property type="entry name" value="ABC_tran"/>
    <property type="match status" value="1"/>
</dbReference>
<organism evidence="14 15">
    <name type="scientific">Candidatus Venteria ishoeyi</name>
    <dbReference type="NCBI Taxonomy" id="1899563"/>
    <lineage>
        <taxon>Bacteria</taxon>
        <taxon>Pseudomonadati</taxon>
        <taxon>Pseudomonadota</taxon>
        <taxon>Gammaproteobacteria</taxon>
        <taxon>Thiotrichales</taxon>
        <taxon>Thiotrichaceae</taxon>
        <taxon>Venteria</taxon>
    </lineage>
</organism>
<keyword evidence="15" id="KW-1185">Reference proteome</keyword>
<dbReference type="GO" id="GO:0005524">
    <property type="term" value="F:ATP binding"/>
    <property type="evidence" value="ECO:0007669"/>
    <property type="project" value="UniProtKB-KW"/>
</dbReference>
<keyword evidence="4 11" id="KW-0812">Transmembrane</keyword>
<keyword evidence="2" id="KW-0813">Transport</keyword>
<evidence type="ECO:0000256" key="5">
    <source>
        <dbReference type="ARBA" id="ARBA00022741"/>
    </source>
</evidence>
<comment type="subcellular location">
    <subcellularLocation>
        <location evidence="1">Cell membrane</location>
        <topology evidence="1">Multi-pass membrane protein</topology>
    </subcellularLocation>
</comment>
<feature type="transmembrane region" description="Helical" evidence="11">
    <location>
        <begin position="179"/>
        <end position="198"/>
    </location>
</feature>
<dbReference type="GO" id="GO:0016887">
    <property type="term" value="F:ATP hydrolysis activity"/>
    <property type="evidence" value="ECO:0007669"/>
    <property type="project" value="InterPro"/>
</dbReference>
<evidence type="ECO:0000313" key="14">
    <source>
        <dbReference type="EMBL" id="SEH07884.1"/>
    </source>
</evidence>
<dbReference type="InterPro" id="IPR039421">
    <property type="entry name" value="Type_1_exporter"/>
</dbReference>
<dbReference type="EC" id="3.6.3.-" evidence="14"/>
<dbReference type="PANTHER" id="PTHR24221:SF632">
    <property type="entry name" value="ATP-DEPENDENT LIPID A-CORE FLIPPASE"/>
    <property type="match status" value="1"/>
</dbReference>
<evidence type="ECO:0000256" key="11">
    <source>
        <dbReference type="SAM" id="Phobius"/>
    </source>
</evidence>
<dbReference type="SMART" id="SM00382">
    <property type="entry name" value="AAA"/>
    <property type="match status" value="1"/>
</dbReference>
<dbReference type="PROSITE" id="PS00211">
    <property type="entry name" value="ABC_TRANSPORTER_1"/>
    <property type="match status" value="1"/>
</dbReference>
<feature type="domain" description="ABC transporter" evidence="12">
    <location>
        <begin position="354"/>
        <end position="607"/>
    </location>
</feature>
<keyword evidence="7" id="KW-1278">Translocase</keyword>
<sequence>MNAIFFNRNRLTPFLSLPYSISPMYFRLLASVKPYWRVFSLVLLAMVVSALTEPLLPALLQPLLDDGFVGKDPETVKMIPLWLILLALVRGGATFVSQVGLTWVAGKVVLDLREIMFARLLSLPSTEFDNASSGALLSKVTYDANRVMLATTDALVILVRDSLAITGLLAWMLYLNWQLSVIIFLIVPVIIVVVRIASKKLRRDNLSMQNAMGEVTRILEEAISGHKLVKIFGGQDYEAKRFYTASDQVRFLEVKTKVISHISIFLVQTLTALALALIIFIAASLSNQGDISVGGFVSLFTAMGMLLAPIKRLTKVNEQIQQGLAAAESIFALIDQRPEKDAGKHAVSTLSGRLQFKDLSFHYTDSDGSAMPAVLEAINLDIHPGESVALVGVSGSGKTTLANLVPRFYDLPADVSAGGASEGSGEAQLLIDGIDIRDLPLKSLRDNLALVSQDVVLFNDSIAANIAYGSMADVDREAIREAAKAAYALEFIDAMPEGLDTMIGERGVKLSGGQRQRLAIARALLKNAPILIFDEATSALDTHAEKQVQASLELLKQNRTTLIIAHRLSTIENADRIVVMEQGRIVEIGNHAQLLEKNGHYARLYAIQKVG</sequence>
<evidence type="ECO:0000256" key="10">
    <source>
        <dbReference type="ARBA" id="ARBA00023136"/>
    </source>
</evidence>
<dbReference type="Gene3D" id="1.20.1560.10">
    <property type="entry name" value="ABC transporter type 1, transmembrane domain"/>
    <property type="match status" value="1"/>
</dbReference>
<evidence type="ECO:0000256" key="9">
    <source>
        <dbReference type="ARBA" id="ARBA00023055"/>
    </source>
</evidence>
<keyword evidence="9" id="KW-0445">Lipid transport</keyword>
<dbReference type="InterPro" id="IPR003439">
    <property type="entry name" value="ABC_transporter-like_ATP-bd"/>
</dbReference>
<evidence type="ECO:0000256" key="4">
    <source>
        <dbReference type="ARBA" id="ARBA00022692"/>
    </source>
</evidence>
<dbReference type="Gene3D" id="3.40.50.300">
    <property type="entry name" value="P-loop containing nucleotide triphosphate hydrolases"/>
    <property type="match status" value="1"/>
</dbReference>
<dbReference type="Proteomes" id="UP000236724">
    <property type="component" value="Unassembled WGS sequence"/>
</dbReference>
<keyword evidence="6 14" id="KW-0067">ATP-binding</keyword>